<keyword evidence="1" id="KW-0812">Transmembrane</keyword>
<keyword evidence="1" id="KW-0472">Membrane</keyword>
<comment type="caution">
    <text evidence="2">The sequence shown here is derived from an EMBL/GenBank/DDBJ whole genome shotgun (WGS) entry which is preliminary data.</text>
</comment>
<gene>
    <name evidence="2" type="ORF">DERF_005176</name>
</gene>
<accession>A0A922I554</accession>
<dbReference type="Proteomes" id="UP000790347">
    <property type="component" value="Unassembled WGS sequence"/>
</dbReference>
<feature type="transmembrane region" description="Helical" evidence="1">
    <location>
        <begin position="929"/>
        <end position="947"/>
    </location>
</feature>
<feature type="transmembrane region" description="Helical" evidence="1">
    <location>
        <begin position="535"/>
        <end position="562"/>
    </location>
</feature>
<reference evidence="2" key="1">
    <citation type="submission" date="2013-05" db="EMBL/GenBank/DDBJ databases">
        <authorList>
            <person name="Yim A.K.Y."/>
            <person name="Chan T.F."/>
            <person name="Ji K.M."/>
            <person name="Liu X.Y."/>
            <person name="Zhou J.W."/>
            <person name="Li R.Q."/>
            <person name="Yang K.Y."/>
            <person name="Li J."/>
            <person name="Li M."/>
            <person name="Law P.T.W."/>
            <person name="Wu Y.L."/>
            <person name="Cai Z.L."/>
            <person name="Qin H."/>
            <person name="Bao Y."/>
            <person name="Leung R.K.K."/>
            <person name="Ng P.K.S."/>
            <person name="Zou J."/>
            <person name="Zhong X.J."/>
            <person name="Ran P.X."/>
            <person name="Zhong N.S."/>
            <person name="Liu Z.G."/>
            <person name="Tsui S.K.W."/>
        </authorList>
    </citation>
    <scope>NUCLEOTIDE SEQUENCE</scope>
    <source>
        <strain evidence="2">Derf</strain>
        <tissue evidence="2">Whole organism</tissue>
    </source>
</reference>
<sequence length="1181" mass="142668">MKNYLLDWLFNVIGFSGIQLKPIKITDWKCIINMAINIIINLIIFINFVILREFGWNTDPGELNQTYRNFNHFVSIATNSYAPLLWLFVTIYQYMNGKHIVRLLGQKSFQRIYHSKRHSMIVIVTMATFLGPYIYEQIEMIYDAQNPLKMAILQIKIYCVNLCYFLPLFLINYVKYATLKRLQRMSIRPHRNCNNLLRKKINLDEIKKLAHLNRKFADILSPIFMACLISSSLDIVAVFFWIPLDLHFSHVFIYTITSWCYLSYLIYLDLSIDRIITNIIDEMINDRLKCCGHCYHHHHHHHHHNQYRFNIIYDQRKYFKNYHYQSMIRLKQSLYCSDNIRIIEGYRIYRIDFHMNLFHIRRIDFLFIMDSWLFLSTFIILSQTLNMNRFLWAMKDSWILFNTKLQDKMIDNNDDDDEKNYLLKWQFITSGYFGAQMKTLQFSSLKSIINAIINLTLNGIIFYSYVIKRYFEWEIVLENSNYYDNRKFHNFILIFSTYYCQIFWLFITIYHYIYLRSIVQSMSSSIFQHIYRHKYHLFTISGITSIIMAPVTMNEFYAIFFGTKSNIFETLYSVLIRYCINNQFLVPMMIMTYVKYATIVSLKSIITIDADDVQHHHGRRKSSKWIKKQLDNERIKRMEIKQLAVMNRYFSRMLSPLLLFCVISYNLDMITFFFWQLKRSRFFFNFLTLTSFWNYFAYIVFLDNRIEKLLEKIIKNVTTNSQFKCCGQCHQYRLLNRFRLDDDGQILSPINSFYCSQIAHCIEFYNQYSEDFHMNVFDIFHLNFVFMFDSCLFAISFIILSLQTLIMNVMDEEKNYLLNLFTNSIGYTGIQMKPLKWYDWQSIINVMINLIINGIIFYTFVITNYTSWDVLVDTSNKEYKNLNNFIAMFSNHYGQIMWLFITIYQYFYMRSIVRSMSSTIFQRIYRHKYHLFIMYGKTLLIMAPLLFKELYYICFGYGTNFFETIFIIFICHCIDTSFVMPLFIMAYVKYATIESLKLTMKMNKNNVVDEQQKQCMEIKRLAMMNRHFSRILSPLLLFCLISFHLDLITLFFWHLKGNEFLLSFISLLTFWNYLAFVLHMDWQIVQLIEKIIEIIQTKQFQCCGQCYQYRQFNCLLNNGGGYSSMKSFYCSHNSRCIEFYYEYLNDFHINLYDICHVDFVFLFDSFLFTITFIVLSLQIFY</sequence>
<feature type="transmembrane region" description="Helical" evidence="1">
    <location>
        <begin position="488"/>
        <end position="515"/>
    </location>
</feature>
<feature type="transmembrane region" description="Helical" evidence="1">
    <location>
        <begin position="365"/>
        <end position="385"/>
    </location>
</feature>
<keyword evidence="3" id="KW-1185">Reference proteome</keyword>
<protein>
    <submittedName>
        <fullName evidence="2">Uncharacterized protein</fullName>
    </submittedName>
</protein>
<feature type="transmembrane region" description="Helical" evidence="1">
    <location>
        <begin position="1060"/>
        <end position="1080"/>
    </location>
</feature>
<dbReference type="AlphaFoldDB" id="A0A922I554"/>
<feature type="transmembrane region" description="Helical" evidence="1">
    <location>
        <begin position="155"/>
        <end position="174"/>
    </location>
</feature>
<evidence type="ECO:0000313" key="3">
    <source>
        <dbReference type="Proteomes" id="UP000790347"/>
    </source>
</evidence>
<feature type="transmembrane region" description="Helical" evidence="1">
    <location>
        <begin position="30"/>
        <end position="50"/>
    </location>
</feature>
<feature type="transmembrane region" description="Helical" evidence="1">
    <location>
        <begin position="779"/>
        <end position="800"/>
    </location>
</feature>
<proteinExistence type="predicted"/>
<feature type="transmembrane region" description="Helical" evidence="1">
    <location>
        <begin position="248"/>
        <end position="267"/>
    </location>
</feature>
<feature type="transmembrane region" description="Helical" evidence="1">
    <location>
        <begin position="682"/>
        <end position="701"/>
    </location>
</feature>
<dbReference type="EMBL" id="ASGP02000002">
    <property type="protein sequence ID" value="KAH9521525.1"/>
    <property type="molecule type" value="Genomic_DNA"/>
</dbReference>
<reference evidence="2" key="2">
    <citation type="journal article" date="2022" name="Res Sq">
        <title>Comparative Genomics Reveals Insights into the Divergent Evolution of Astigmatic Mites and Household Pest Adaptations.</title>
        <authorList>
            <person name="Xiong Q."/>
            <person name="Wan A.T.-Y."/>
            <person name="Liu X.-Y."/>
            <person name="Fung C.S.-H."/>
            <person name="Xiao X."/>
            <person name="Malainual N."/>
            <person name="Hou J."/>
            <person name="Wang L."/>
            <person name="Wang M."/>
            <person name="Yang K."/>
            <person name="Cui Y."/>
            <person name="Leung E."/>
            <person name="Nong W."/>
            <person name="Shin S.-K."/>
            <person name="Au S."/>
            <person name="Jeong K.Y."/>
            <person name="Chew F.T."/>
            <person name="Hui J."/>
            <person name="Leung T.F."/>
            <person name="Tungtrongchitr A."/>
            <person name="Zhong N."/>
            <person name="Liu Z."/>
            <person name="Tsui S."/>
        </authorList>
    </citation>
    <scope>NUCLEOTIDE SEQUENCE</scope>
    <source>
        <strain evidence="2">Derf</strain>
        <tissue evidence="2">Whole organism</tissue>
    </source>
</reference>
<feature type="transmembrane region" description="Helical" evidence="1">
    <location>
        <begin position="574"/>
        <end position="594"/>
    </location>
</feature>
<feature type="transmembrane region" description="Helical" evidence="1">
    <location>
        <begin position="885"/>
        <end position="908"/>
    </location>
</feature>
<organism evidence="2 3">
    <name type="scientific">Dermatophagoides farinae</name>
    <name type="common">American house dust mite</name>
    <dbReference type="NCBI Taxonomy" id="6954"/>
    <lineage>
        <taxon>Eukaryota</taxon>
        <taxon>Metazoa</taxon>
        <taxon>Ecdysozoa</taxon>
        <taxon>Arthropoda</taxon>
        <taxon>Chelicerata</taxon>
        <taxon>Arachnida</taxon>
        <taxon>Acari</taxon>
        <taxon>Acariformes</taxon>
        <taxon>Sarcoptiformes</taxon>
        <taxon>Astigmata</taxon>
        <taxon>Psoroptidia</taxon>
        <taxon>Analgoidea</taxon>
        <taxon>Pyroglyphidae</taxon>
        <taxon>Dermatophagoidinae</taxon>
        <taxon>Dermatophagoides</taxon>
    </lineage>
</organism>
<evidence type="ECO:0000313" key="2">
    <source>
        <dbReference type="EMBL" id="KAH9521525.1"/>
    </source>
</evidence>
<feature type="transmembrane region" description="Helical" evidence="1">
    <location>
        <begin position="216"/>
        <end position="242"/>
    </location>
</feature>
<feature type="transmembrane region" description="Helical" evidence="1">
    <location>
        <begin position="70"/>
        <end position="95"/>
    </location>
</feature>
<evidence type="ECO:0000256" key="1">
    <source>
        <dbReference type="SAM" id="Phobius"/>
    </source>
</evidence>
<feature type="transmembrane region" description="Helical" evidence="1">
    <location>
        <begin position="653"/>
        <end position="675"/>
    </location>
</feature>
<feature type="transmembrane region" description="Helical" evidence="1">
    <location>
        <begin position="842"/>
        <end position="865"/>
    </location>
</feature>
<name>A0A922I554_DERFA</name>
<feature type="transmembrane region" description="Helical" evidence="1">
    <location>
        <begin position="1031"/>
        <end position="1054"/>
    </location>
</feature>
<keyword evidence="1" id="KW-1133">Transmembrane helix</keyword>
<feature type="transmembrane region" description="Helical" evidence="1">
    <location>
        <begin position="1159"/>
        <end position="1180"/>
    </location>
</feature>
<feature type="transmembrane region" description="Helical" evidence="1">
    <location>
        <begin position="967"/>
        <end position="988"/>
    </location>
</feature>
<feature type="transmembrane region" description="Helical" evidence="1">
    <location>
        <begin position="116"/>
        <end position="135"/>
    </location>
</feature>
<feature type="transmembrane region" description="Helical" evidence="1">
    <location>
        <begin position="447"/>
        <end position="467"/>
    </location>
</feature>